<reference evidence="11 12" key="1">
    <citation type="submission" date="2017-03" db="EMBL/GenBank/DDBJ databases">
        <title>Draft genome sequence of Streptomyces scabrisporus NF3, endophyte isolated from Amphipterygium adstringens.</title>
        <authorList>
            <person name="Vazquez M."/>
            <person name="Ceapa C.D."/>
            <person name="Rodriguez Luna D."/>
            <person name="Sanchez Esquivel S."/>
        </authorList>
    </citation>
    <scope>NUCLEOTIDE SEQUENCE [LARGE SCALE GENOMIC DNA]</scope>
    <source>
        <strain evidence="11 12">NF3</strain>
    </source>
</reference>
<organism evidence="11 12">
    <name type="scientific">Embleya scabrispora</name>
    <dbReference type="NCBI Taxonomy" id="159449"/>
    <lineage>
        <taxon>Bacteria</taxon>
        <taxon>Bacillati</taxon>
        <taxon>Actinomycetota</taxon>
        <taxon>Actinomycetes</taxon>
        <taxon>Kitasatosporales</taxon>
        <taxon>Streptomycetaceae</taxon>
        <taxon>Embleya</taxon>
    </lineage>
</organism>
<dbReference type="SUPFAM" id="SSF103473">
    <property type="entry name" value="MFS general substrate transporter"/>
    <property type="match status" value="1"/>
</dbReference>
<evidence type="ECO:0000259" key="10">
    <source>
        <dbReference type="PROSITE" id="PS50850"/>
    </source>
</evidence>
<sequence length="498" mass="51352">MASTVETYAGPSSREHSVPSSSSSAETPSGSHWTPRLWGVLAVLCLVLFLDGLDVSMVGVALPSIGHELGLSATSLQWIVNGYILGYGGLLMLGGRTADLLGRRRVFLIALAVFAGASLLGGMVDSGGLLIATRFIKGLAAAFTAPTALSILTTTFPEGPARNRALSVFSVFGASGYSSGLILGGLLTEFGWRWTFLIPVPLAILALIGGWFLIPRDRPADSGGHDVVGAVTLSGGMLLAVYTVVSAPERGWGAPLTLGSIVLAAALLTAFVLVEKRIAHPLVRFGILRVGTVVRANLSMVALMGSYMSFQFMMTLYLQDGLGWSALRMALALLPAGLVVAFGSPFTGKLINRYGTAPLLIASMASMSLGYVWFLATAGTTPNYALAVLPTMLLLGGGFAFGFSAIMAQATEGIEDSEQGLASGLVQTSGQVGAALVLAVVTALTTGAKAGDADFGSYRPGANLVTGVAVVGLLLNLVPLLGAKRRGTDADDSIANVR</sequence>
<dbReference type="GO" id="GO:0046677">
    <property type="term" value="P:response to antibiotic"/>
    <property type="evidence" value="ECO:0007669"/>
    <property type="project" value="UniProtKB-KW"/>
</dbReference>
<keyword evidence="4 9" id="KW-0812">Transmembrane</keyword>
<dbReference type="PANTHER" id="PTHR42718:SF46">
    <property type="entry name" value="BLR6921 PROTEIN"/>
    <property type="match status" value="1"/>
</dbReference>
<comment type="subcellular location">
    <subcellularLocation>
        <location evidence="1">Cell membrane</location>
        <topology evidence="1">Multi-pass membrane protein</topology>
    </subcellularLocation>
</comment>
<dbReference type="InterPro" id="IPR005829">
    <property type="entry name" value="Sugar_transporter_CS"/>
</dbReference>
<evidence type="ECO:0000256" key="6">
    <source>
        <dbReference type="ARBA" id="ARBA00023136"/>
    </source>
</evidence>
<feature type="transmembrane region" description="Helical" evidence="9">
    <location>
        <begin position="464"/>
        <end position="483"/>
    </location>
</feature>
<dbReference type="PROSITE" id="PS00216">
    <property type="entry name" value="SUGAR_TRANSPORT_1"/>
    <property type="match status" value="1"/>
</dbReference>
<feature type="domain" description="Major facilitator superfamily (MFS) profile" evidence="10">
    <location>
        <begin position="40"/>
        <end position="484"/>
    </location>
</feature>
<dbReference type="eggNOG" id="COG0477">
    <property type="taxonomic scope" value="Bacteria"/>
</dbReference>
<feature type="transmembrane region" description="Helical" evidence="9">
    <location>
        <begin position="136"/>
        <end position="156"/>
    </location>
</feature>
<evidence type="ECO:0000313" key="11">
    <source>
        <dbReference type="EMBL" id="OPC79398.1"/>
    </source>
</evidence>
<dbReference type="RefSeq" id="WP_078980615.1">
    <property type="nucleotide sequence ID" value="NZ_MWQN01000002.1"/>
</dbReference>
<dbReference type="PROSITE" id="PS50850">
    <property type="entry name" value="MFS"/>
    <property type="match status" value="1"/>
</dbReference>
<feature type="compositionally biased region" description="Low complexity" evidence="8">
    <location>
        <begin position="18"/>
        <end position="31"/>
    </location>
</feature>
<feature type="transmembrane region" description="Helical" evidence="9">
    <location>
        <begin position="420"/>
        <end position="444"/>
    </location>
</feature>
<dbReference type="PANTHER" id="PTHR42718">
    <property type="entry name" value="MAJOR FACILITATOR SUPERFAMILY MULTIDRUG TRANSPORTER MFSC"/>
    <property type="match status" value="1"/>
</dbReference>
<name>A0A1T3NRH7_9ACTN</name>
<dbReference type="EMBL" id="MWQN01000002">
    <property type="protein sequence ID" value="OPC79398.1"/>
    <property type="molecule type" value="Genomic_DNA"/>
</dbReference>
<dbReference type="GO" id="GO:0005886">
    <property type="term" value="C:plasma membrane"/>
    <property type="evidence" value="ECO:0007669"/>
    <property type="project" value="UniProtKB-SubCell"/>
</dbReference>
<dbReference type="CDD" id="cd17321">
    <property type="entry name" value="MFS_MMR_MDR_like"/>
    <property type="match status" value="1"/>
</dbReference>
<evidence type="ECO:0000256" key="3">
    <source>
        <dbReference type="ARBA" id="ARBA00022475"/>
    </source>
</evidence>
<evidence type="ECO:0000256" key="8">
    <source>
        <dbReference type="SAM" id="MobiDB-lite"/>
    </source>
</evidence>
<keyword evidence="2" id="KW-0813">Transport</keyword>
<feature type="transmembrane region" description="Helical" evidence="9">
    <location>
        <begin position="322"/>
        <end position="342"/>
    </location>
</feature>
<feature type="transmembrane region" description="Helical" evidence="9">
    <location>
        <begin position="286"/>
        <end position="310"/>
    </location>
</feature>
<feature type="transmembrane region" description="Helical" evidence="9">
    <location>
        <begin position="354"/>
        <end position="374"/>
    </location>
</feature>
<dbReference type="Gene3D" id="1.20.1720.10">
    <property type="entry name" value="Multidrug resistance protein D"/>
    <property type="match status" value="1"/>
</dbReference>
<dbReference type="InterPro" id="IPR020846">
    <property type="entry name" value="MFS_dom"/>
</dbReference>
<gene>
    <name evidence="11" type="ORF">B4N89_35790</name>
</gene>
<feature type="transmembrane region" description="Helical" evidence="9">
    <location>
        <begin position="251"/>
        <end position="274"/>
    </location>
</feature>
<feature type="transmembrane region" description="Helical" evidence="9">
    <location>
        <begin position="226"/>
        <end position="245"/>
    </location>
</feature>
<keyword evidence="7" id="KW-0046">Antibiotic resistance</keyword>
<dbReference type="STRING" id="159449.B4N89_35790"/>
<feature type="transmembrane region" description="Helical" evidence="9">
    <location>
        <begin position="168"/>
        <end position="188"/>
    </location>
</feature>
<dbReference type="GO" id="GO:0022857">
    <property type="term" value="F:transmembrane transporter activity"/>
    <property type="evidence" value="ECO:0007669"/>
    <property type="project" value="InterPro"/>
</dbReference>
<evidence type="ECO:0000256" key="4">
    <source>
        <dbReference type="ARBA" id="ARBA00022692"/>
    </source>
</evidence>
<proteinExistence type="predicted"/>
<dbReference type="AlphaFoldDB" id="A0A1T3NRH7"/>
<dbReference type="Proteomes" id="UP000190037">
    <property type="component" value="Unassembled WGS sequence"/>
</dbReference>
<feature type="transmembrane region" description="Helical" evidence="9">
    <location>
        <begin position="106"/>
        <end position="124"/>
    </location>
</feature>
<keyword evidence="3" id="KW-1003">Cell membrane</keyword>
<keyword evidence="5 9" id="KW-1133">Transmembrane helix</keyword>
<feature type="transmembrane region" description="Helical" evidence="9">
    <location>
        <begin position="75"/>
        <end position="94"/>
    </location>
</feature>
<evidence type="ECO:0000256" key="9">
    <source>
        <dbReference type="SAM" id="Phobius"/>
    </source>
</evidence>
<dbReference type="Pfam" id="PF07690">
    <property type="entry name" value="MFS_1"/>
    <property type="match status" value="1"/>
</dbReference>
<evidence type="ECO:0000256" key="2">
    <source>
        <dbReference type="ARBA" id="ARBA00022448"/>
    </source>
</evidence>
<feature type="region of interest" description="Disordered" evidence="8">
    <location>
        <begin position="1"/>
        <end position="32"/>
    </location>
</feature>
<dbReference type="InterPro" id="IPR011701">
    <property type="entry name" value="MFS"/>
</dbReference>
<evidence type="ECO:0000313" key="12">
    <source>
        <dbReference type="Proteomes" id="UP000190037"/>
    </source>
</evidence>
<evidence type="ECO:0000256" key="1">
    <source>
        <dbReference type="ARBA" id="ARBA00004651"/>
    </source>
</evidence>
<feature type="transmembrane region" description="Helical" evidence="9">
    <location>
        <begin position="37"/>
        <end position="63"/>
    </location>
</feature>
<feature type="transmembrane region" description="Helical" evidence="9">
    <location>
        <begin position="386"/>
        <end position="408"/>
    </location>
</feature>
<dbReference type="InterPro" id="IPR036259">
    <property type="entry name" value="MFS_trans_sf"/>
</dbReference>
<accession>A0A1T3NRH7</accession>
<feature type="transmembrane region" description="Helical" evidence="9">
    <location>
        <begin position="194"/>
        <end position="214"/>
    </location>
</feature>
<comment type="caution">
    <text evidence="11">The sequence shown here is derived from an EMBL/GenBank/DDBJ whole genome shotgun (WGS) entry which is preliminary data.</text>
</comment>
<protein>
    <submittedName>
        <fullName evidence="11">MFS transporter</fullName>
    </submittedName>
</protein>
<keyword evidence="6 9" id="KW-0472">Membrane</keyword>
<evidence type="ECO:0000256" key="7">
    <source>
        <dbReference type="ARBA" id="ARBA00023251"/>
    </source>
</evidence>
<keyword evidence="12" id="KW-1185">Reference proteome</keyword>
<evidence type="ECO:0000256" key="5">
    <source>
        <dbReference type="ARBA" id="ARBA00022989"/>
    </source>
</evidence>
<dbReference type="Gene3D" id="1.20.1250.20">
    <property type="entry name" value="MFS general substrate transporter like domains"/>
    <property type="match status" value="1"/>
</dbReference>